<evidence type="ECO:0000256" key="4">
    <source>
        <dbReference type="ARBA" id="ARBA00022884"/>
    </source>
</evidence>
<organism evidence="10 11">
    <name type="scientific">Brevibacterium pityocampae</name>
    <dbReference type="NCBI Taxonomy" id="506594"/>
    <lineage>
        <taxon>Bacteria</taxon>
        <taxon>Bacillati</taxon>
        <taxon>Actinomycetota</taxon>
        <taxon>Actinomycetes</taxon>
        <taxon>Micrococcales</taxon>
        <taxon>Brevibacteriaceae</taxon>
        <taxon>Brevibacterium</taxon>
    </lineage>
</organism>
<feature type="binding site" evidence="7">
    <location>
        <position position="18"/>
    </location>
    <ligand>
        <name>tRNA</name>
        <dbReference type="ChEBI" id="CHEBI:17843"/>
    </ligand>
</feature>
<dbReference type="InterPro" id="IPR001328">
    <property type="entry name" value="Pept_tRNA_hydro"/>
</dbReference>
<dbReference type="Proteomes" id="UP001500642">
    <property type="component" value="Unassembled WGS sequence"/>
</dbReference>
<comment type="function">
    <text evidence="7">Catalyzes the release of premature peptidyl moieties from peptidyl-tRNA molecules trapped in stalled 50S ribosomal subunits, and thus maintains levels of free tRNAs and 50S ribosomes.</text>
</comment>
<comment type="similarity">
    <text evidence="5 7 9">Belongs to the PTH family.</text>
</comment>
<evidence type="ECO:0000256" key="8">
    <source>
        <dbReference type="RuleBase" id="RU000673"/>
    </source>
</evidence>
<keyword evidence="2 7" id="KW-0820">tRNA-binding</keyword>
<comment type="function">
    <text evidence="7">Hydrolyzes ribosome-free peptidyl-tRNAs (with 1 or more amino acids incorporated), which drop off the ribosome during protein synthesis, or as a result of ribosome stalling.</text>
</comment>
<evidence type="ECO:0000256" key="3">
    <source>
        <dbReference type="ARBA" id="ARBA00022801"/>
    </source>
</evidence>
<evidence type="ECO:0000256" key="7">
    <source>
        <dbReference type="HAMAP-Rule" id="MF_00083"/>
    </source>
</evidence>
<dbReference type="GO" id="GO:0016787">
    <property type="term" value="F:hydrolase activity"/>
    <property type="evidence" value="ECO:0007669"/>
    <property type="project" value="UniProtKB-KW"/>
</dbReference>
<dbReference type="EC" id="3.1.1.29" evidence="1 7"/>
<evidence type="ECO:0000256" key="6">
    <source>
        <dbReference type="ARBA" id="ARBA00050038"/>
    </source>
</evidence>
<proteinExistence type="inferred from homology"/>
<dbReference type="PROSITE" id="PS01196">
    <property type="entry name" value="PEPT_TRNA_HYDROL_2"/>
    <property type="match status" value="1"/>
</dbReference>
<name>A0ABP8JMM0_9MICO</name>
<feature type="binding site" evidence="7">
    <location>
        <position position="122"/>
    </location>
    <ligand>
        <name>tRNA</name>
        <dbReference type="ChEBI" id="CHEBI:17843"/>
    </ligand>
</feature>
<comment type="subunit">
    <text evidence="7">Monomer.</text>
</comment>
<reference evidence="11" key="1">
    <citation type="journal article" date="2019" name="Int. J. Syst. Evol. Microbiol.">
        <title>The Global Catalogue of Microorganisms (GCM) 10K type strain sequencing project: providing services to taxonomists for standard genome sequencing and annotation.</title>
        <authorList>
            <consortium name="The Broad Institute Genomics Platform"/>
            <consortium name="The Broad Institute Genome Sequencing Center for Infectious Disease"/>
            <person name="Wu L."/>
            <person name="Ma J."/>
        </authorList>
    </citation>
    <scope>NUCLEOTIDE SEQUENCE [LARGE SCALE GENOMIC DNA]</scope>
    <source>
        <strain evidence="11">JCM 17808</strain>
    </source>
</reference>
<feature type="site" description="Stabilizes the basic form of H active site to accept a proton" evidence="7">
    <location>
        <position position="101"/>
    </location>
</feature>
<accession>A0ABP8JMM0</accession>
<keyword evidence="3 7" id="KW-0378">Hydrolase</keyword>
<dbReference type="InterPro" id="IPR018171">
    <property type="entry name" value="Pept_tRNA_hydro_CS"/>
</dbReference>
<dbReference type="NCBIfam" id="TIGR00447">
    <property type="entry name" value="pth"/>
    <property type="match status" value="1"/>
</dbReference>
<dbReference type="HAMAP" id="MF_00083">
    <property type="entry name" value="Pept_tRNA_hydro_bact"/>
    <property type="match status" value="1"/>
</dbReference>
<evidence type="ECO:0000256" key="2">
    <source>
        <dbReference type="ARBA" id="ARBA00022555"/>
    </source>
</evidence>
<feature type="active site" description="Proton acceptor" evidence="7">
    <location>
        <position position="23"/>
    </location>
</feature>
<feature type="site" description="Discriminates between blocked and unblocked aminoacyl-tRNA" evidence="7">
    <location>
        <position position="13"/>
    </location>
</feature>
<dbReference type="SUPFAM" id="SSF53178">
    <property type="entry name" value="Peptidyl-tRNA hydrolase-like"/>
    <property type="match status" value="1"/>
</dbReference>
<evidence type="ECO:0000313" key="11">
    <source>
        <dbReference type="Proteomes" id="UP001500642"/>
    </source>
</evidence>
<dbReference type="Pfam" id="PF01195">
    <property type="entry name" value="Pept_tRNA_hydro"/>
    <property type="match status" value="1"/>
</dbReference>
<evidence type="ECO:0000256" key="1">
    <source>
        <dbReference type="ARBA" id="ARBA00013260"/>
    </source>
</evidence>
<protein>
    <recommendedName>
        <fullName evidence="6 7">Peptidyl-tRNA hydrolase</fullName>
        <shortName evidence="7">Pth</shortName>
        <ecNumber evidence="1 7">3.1.1.29</ecNumber>
    </recommendedName>
</protein>
<dbReference type="RefSeq" id="WP_247618796.1">
    <property type="nucleotide sequence ID" value="NZ_BAABGL010000017.1"/>
</dbReference>
<dbReference type="EMBL" id="BAABGL010000017">
    <property type="protein sequence ID" value="GAA4393067.1"/>
    <property type="molecule type" value="Genomic_DNA"/>
</dbReference>
<dbReference type="PROSITE" id="PS01195">
    <property type="entry name" value="PEPT_TRNA_HYDROL_1"/>
    <property type="match status" value="1"/>
</dbReference>
<keyword evidence="4 7" id="KW-0694">RNA-binding</keyword>
<comment type="caution">
    <text evidence="10">The sequence shown here is derived from an EMBL/GenBank/DDBJ whole genome shotgun (WGS) entry which is preliminary data.</text>
</comment>
<dbReference type="InterPro" id="IPR036416">
    <property type="entry name" value="Pept_tRNA_hydro_sf"/>
</dbReference>
<dbReference type="PANTHER" id="PTHR17224:SF1">
    <property type="entry name" value="PEPTIDYL-TRNA HYDROLASE"/>
    <property type="match status" value="1"/>
</dbReference>
<evidence type="ECO:0000313" key="10">
    <source>
        <dbReference type="EMBL" id="GAA4393067.1"/>
    </source>
</evidence>
<keyword evidence="11" id="KW-1185">Reference proteome</keyword>
<dbReference type="CDD" id="cd00462">
    <property type="entry name" value="PTH"/>
    <property type="match status" value="1"/>
</dbReference>
<comment type="subcellular location">
    <subcellularLocation>
        <location evidence="7">Cytoplasm</location>
    </subcellularLocation>
</comment>
<evidence type="ECO:0000256" key="5">
    <source>
        <dbReference type="ARBA" id="ARBA00038063"/>
    </source>
</evidence>
<dbReference type="Gene3D" id="3.40.50.1470">
    <property type="entry name" value="Peptidyl-tRNA hydrolase"/>
    <property type="match status" value="1"/>
</dbReference>
<feature type="binding site" evidence="7">
    <location>
        <position position="76"/>
    </location>
    <ligand>
        <name>tRNA</name>
        <dbReference type="ChEBI" id="CHEBI:17843"/>
    </ligand>
</feature>
<comment type="catalytic activity">
    <reaction evidence="7 8">
        <text>an N-acyl-L-alpha-aminoacyl-tRNA + H2O = an N-acyl-L-amino acid + a tRNA + H(+)</text>
        <dbReference type="Rhea" id="RHEA:54448"/>
        <dbReference type="Rhea" id="RHEA-COMP:10123"/>
        <dbReference type="Rhea" id="RHEA-COMP:13883"/>
        <dbReference type="ChEBI" id="CHEBI:15377"/>
        <dbReference type="ChEBI" id="CHEBI:15378"/>
        <dbReference type="ChEBI" id="CHEBI:59874"/>
        <dbReference type="ChEBI" id="CHEBI:78442"/>
        <dbReference type="ChEBI" id="CHEBI:138191"/>
        <dbReference type="EC" id="3.1.1.29"/>
    </reaction>
</comment>
<evidence type="ECO:0000256" key="9">
    <source>
        <dbReference type="RuleBase" id="RU004320"/>
    </source>
</evidence>
<dbReference type="PANTHER" id="PTHR17224">
    <property type="entry name" value="PEPTIDYL-TRNA HYDROLASE"/>
    <property type="match status" value="1"/>
</dbReference>
<keyword evidence="7" id="KW-0963">Cytoplasm</keyword>
<sequence length="201" mass="21339">MAGDTWLIIGLGNPGRQYARTRHNIGHMAADALAARMGASFTSTRAKAVAATGRLGMRGGVPGPRAVVMKSLTYMNVSGPPVAQLAQFHSIDPERIIAIHDDVDLPFDSIKLKRGGGEGGHNGLRSMTQSLGTKDYLRVRAGVGRPPGRMDTADYVLKPFIAAELTTLPILVDDLADAVELLTAEGLEAAQQRFHGRSTAV</sequence>
<gene>
    <name evidence="7 10" type="primary">pth</name>
    <name evidence="10" type="ORF">GCM10023167_21720</name>
</gene>
<feature type="binding site" evidence="7">
    <location>
        <position position="74"/>
    </location>
    <ligand>
        <name>tRNA</name>
        <dbReference type="ChEBI" id="CHEBI:17843"/>
    </ligand>
</feature>